<dbReference type="Gene3D" id="2.60.40.1180">
    <property type="entry name" value="Golgi alpha-mannosidase II"/>
    <property type="match status" value="1"/>
</dbReference>
<keyword evidence="5" id="KW-0732">Signal</keyword>
<evidence type="ECO:0000256" key="2">
    <source>
        <dbReference type="ARBA" id="ARBA00022801"/>
    </source>
</evidence>
<evidence type="ECO:0000256" key="3">
    <source>
        <dbReference type="ARBA" id="ARBA00023295"/>
    </source>
</evidence>
<dbReference type="PANTHER" id="PTHR31308">
    <property type="match status" value="1"/>
</dbReference>
<dbReference type="Proteomes" id="UP000050795">
    <property type="component" value="Unassembled WGS sequence"/>
</dbReference>
<evidence type="ECO:0000256" key="4">
    <source>
        <dbReference type="RuleBase" id="RU361153"/>
    </source>
</evidence>
<keyword evidence="3 4" id="KW-0326">Glycosidase</keyword>
<dbReference type="InterPro" id="IPR052066">
    <property type="entry name" value="Glycosphingolipid_Hydrolases"/>
</dbReference>
<dbReference type="InterPro" id="IPR001547">
    <property type="entry name" value="Glyco_hydro_5"/>
</dbReference>
<dbReference type="GO" id="GO:0016042">
    <property type="term" value="P:lipid catabolic process"/>
    <property type="evidence" value="ECO:0007669"/>
    <property type="project" value="UniProtKB-ARBA"/>
</dbReference>
<name>A0AA85JDY0_TRIRE</name>
<dbReference type="Pfam" id="PF00150">
    <property type="entry name" value="Cellulase"/>
    <property type="match status" value="1"/>
</dbReference>
<feature type="signal peptide" evidence="5">
    <location>
        <begin position="1"/>
        <end position="27"/>
    </location>
</feature>
<keyword evidence="2 4" id="KW-0378">Hydrolase</keyword>
<protein>
    <recommendedName>
        <fullName evidence="10">Cellulase domain-containing protein</fullName>
    </recommendedName>
</protein>
<dbReference type="SUPFAM" id="SSF51445">
    <property type="entry name" value="(Trans)glycosidases"/>
    <property type="match status" value="1"/>
</dbReference>
<feature type="chain" id="PRO_5041672841" description="Cellulase domain-containing protein" evidence="5">
    <location>
        <begin position="28"/>
        <end position="532"/>
    </location>
</feature>
<feature type="domain" description="Glycoside hydrolase family 5" evidence="6">
    <location>
        <begin position="64"/>
        <end position="407"/>
    </location>
</feature>
<dbReference type="GO" id="GO:0004553">
    <property type="term" value="F:hydrolase activity, hydrolyzing O-glycosyl compounds"/>
    <property type="evidence" value="ECO:0007669"/>
    <property type="project" value="InterPro"/>
</dbReference>
<dbReference type="GO" id="GO:0000272">
    <property type="term" value="P:polysaccharide catabolic process"/>
    <property type="evidence" value="ECO:0007669"/>
    <property type="project" value="InterPro"/>
</dbReference>
<reference evidence="8" key="1">
    <citation type="submission" date="2022-06" db="EMBL/GenBank/DDBJ databases">
        <authorList>
            <person name="Berger JAMES D."/>
            <person name="Berger JAMES D."/>
        </authorList>
    </citation>
    <scope>NUCLEOTIDE SEQUENCE [LARGE SCALE GENOMIC DNA]</scope>
</reference>
<evidence type="ECO:0000259" key="6">
    <source>
        <dbReference type="Pfam" id="PF00150"/>
    </source>
</evidence>
<dbReference type="InterPro" id="IPR013780">
    <property type="entry name" value="Glyco_hydro_b"/>
</dbReference>
<proteinExistence type="inferred from homology"/>
<dbReference type="Pfam" id="PF18564">
    <property type="entry name" value="Glyco_hydro_5_C"/>
    <property type="match status" value="1"/>
</dbReference>
<dbReference type="PANTHER" id="PTHR31308:SF3">
    <property type="entry name" value="ENDOGLYCOCERAMIDASE"/>
    <property type="match status" value="1"/>
</dbReference>
<feature type="domain" description="Glycoside hydrolase family 5 C-terminal" evidence="7">
    <location>
        <begin position="425"/>
        <end position="526"/>
    </location>
</feature>
<organism evidence="8 9">
    <name type="scientific">Trichobilharzia regenti</name>
    <name type="common">Nasal bird schistosome</name>
    <dbReference type="NCBI Taxonomy" id="157069"/>
    <lineage>
        <taxon>Eukaryota</taxon>
        <taxon>Metazoa</taxon>
        <taxon>Spiralia</taxon>
        <taxon>Lophotrochozoa</taxon>
        <taxon>Platyhelminthes</taxon>
        <taxon>Trematoda</taxon>
        <taxon>Digenea</taxon>
        <taxon>Strigeidida</taxon>
        <taxon>Schistosomatoidea</taxon>
        <taxon>Schistosomatidae</taxon>
        <taxon>Trichobilharzia</taxon>
    </lineage>
</organism>
<evidence type="ECO:0000313" key="9">
    <source>
        <dbReference type="WBParaSite" id="TREG1_1910.1"/>
    </source>
</evidence>
<evidence type="ECO:0000313" key="8">
    <source>
        <dbReference type="Proteomes" id="UP000050795"/>
    </source>
</evidence>
<sequence>MRDTVWLIACFLILLLLLLLLTQSSSSSSSPQPGSTQLTGLNKITLNTDGQFIDTRGFIKLFRGFNSVQKSFPWYSQQVLNITQMKMFQNWGINTIRLQVMWSGVYPHQSTINTTYLDQIEKIVNLFAQYNIYVILDMHQDALSSRYGTYDGIPLWLIDQFKRSSHALQYPWPYKQAPNCEMCNYLTYECSNAAQQLYDNVSNSWSHWGDFWEVIAERFRHTTNVLGYELINEPPPGNYYTNPLRGLSGYAGRYNLQPVYDYLVERIRKHDTETLIFYEPITYGIFTPFTTSWLGTGFERVPGANKDKSAPNKSVLSYHYYCWILQTENSNSTMPFWKKIVCDEFLLPDVISNAIKAMQRTGGGRFLTEFGICGDDGNANSVNTVECNAILDEVDKRFESWTYWDGNFLDEMGNPIDSQVKSFIRPYPQSTNGKLKKLRFNHKTGEFHFCFSTLHQSIVAQIPSNQSVVDEQVVLVAEIYIPQSVHYPNGFKLNLHPDYIMKNMTGNILSLYLPKEKLNNKSVEVKVDIWRK</sequence>
<dbReference type="AlphaFoldDB" id="A0AA85JDY0"/>
<accession>A0AA85JDY0</accession>
<dbReference type="GO" id="GO:1901136">
    <property type="term" value="P:carbohydrate derivative catabolic process"/>
    <property type="evidence" value="ECO:0007669"/>
    <property type="project" value="UniProtKB-ARBA"/>
</dbReference>
<comment type="similarity">
    <text evidence="1 4">Belongs to the glycosyl hydrolase 5 (cellulase A) family.</text>
</comment>
<dbReference type="InterPro" id="IPR041036">
    <property type="entry name" value="GH5_C"/>
</dbReference>
<evidence type="ECO:0008006" key="10">
    <source>
        <dbReference type="Google" id="ProtNLM"/>
    </source>
</evidence>
<evidence type="ECO:0000256" key="1">
    <source>
        <dbReference type="ARBA" id="ARBA00005641"/>
    </source>
</evidence>
<dbReference type="Gene3D" id="3.20.20.80">
    <property type="entry name" value="Glycosidases"/>
    <property type="match status" value="1"/>
</dbReference>
<dbReference type="WBParaSite" id="TREG1_1910.1">
    <property type="protein sequence ID" value="TREG1_1910.1"/>
    <property type="gene ID" value="TREG1_1910"/>
</dbReference>
<evidence type="ECO:0000256" key="5">
    <source>
        <dbReference type="SAM" id="SignalP"/>
    </source>
</evidence>
<reference evidence="9" key="2">
    <citation type="submission" date="2023-11" db="UniProtKB">
        <authorList>
            <consortium name="WormBaseParasite"/>
        </authorList>
    </citation>
    <scope>IDENTIFICATION</scope>
</reference>
<dbReference type="InterPro" id="IPR017853">
    <property type="entry name" value="GH"/>
</dbReference>
<keyword evidence="8" id="KW-1185">Reference proteome</keyword>
<evidence type="ECO:0000259" key="7">
    <source>
        <dbReference type="Pfam" id="PF18564"/>
    </source>
</evidence>